<dbReference type="Proteomes" id="UP000499080">
    <property type="component" value="Unassembled WGS sequence"/>
</dbReference>
<protein>
    <submittedName>
        <fullName evidence="1">Uncharacterized protein</fullName>
    </submittedName>
</protein>
<evidence type="ECO:0000313" key="1">
    <source>
        <dbReference type="EMBL" id="GBM69272.1"/>
    </source>
</evidence>
<sequence>MAYFLEHRNQNGSDDVFSVFPKISYHLWNILKDSIPKEKKVQNSLLDSKNSLLQSENRGCFVGSLCMKVLVCAHSGSWHYLHERQVRLHVDYRCRTCFEDSMTKSTPNKESPVQKIV</sequence>
<dbReference type="AlphaFoldDB" id="A0A4Y2HVH2"/>
<accession>A0A4Y2HVH2</accession>
<dbReference type="EMBL" id="BGPR01002187">
    <property type="protein sequence ID" value="GBM69272.1"/>
    <property type="molecule type" value="Genomic_DNA"/>
</dbReference>
<comment type="caution">
    <text evidence="1">The sequence shown here is derived from an EMBL/GenBank/DDBJ whole genome shotgun (WGS) entry which is preliminary data.</text>
</comment>
<evidence type="ECO:0000313" key="2">
    <source>
        <dbReference type="Proteomes" id="UP000499080"/>
    </source>
</evidence>
<gene>
    <name evidence="1" type="ORF">AVEN_246300_1</name>
</gene>
<organism evidence="1 2">
    <name type="scientific">Araneus ventricosus</name>
    <name type="common">Orbweaver spider</name>
    <name type="synonym">Epeira ventricosa</name>
    <dbReference type="NCBI Taxonomy" id="182803"/>
    <lineage>
        <taxon>Eukaryota</taxon>
        <taxon>Metazoa</taxon>
        <taxon>Ecdysozoa</taxon>
        <taxon>Arthropoda</taxon>
        <taxon>Chelicerata</taxon>
        <taxon>Arachnida</taxon>
        <taxon>Araneae</taxon>
        <taxon>Araneomorphae</taxon>
        <taxon>Entelegynae</taxon>
        <taxon>Araneoidea</taxon>
        <taxon>Araneidae</taxon>
        <taxon>Araneus</taxon>
    </lineage>
</organism>
<reference evidence="1 2" key="1">
    <citation type="journal article" date="2019" name="Sci. Rep.">
        <title>Orb-weaving spider Araneus ventricosus genome elucidates the spidroin gene catalogue.</title>
        <authorList>
            <person name="Kono N."/>
            <person name="Nakamura H."/>
            <person name="Ohtoshi R."/>
            <person name="Moran D.A.P."/>
            <person name="Shinohara A."/>
            <person name="Yoshida Y."/>
            <person name="Fujiwara M."/>
            <person name="Mori M."/>
            <person name="Tomita M."/>
            <person name="Arakawa K."/>
        </authorList>
    </citation>
    <scope>NUCLEOTIDE SEQUENCE [LARGE SCALE GENOMIC DNA]</scope>
</reference>
<name>A0A4Y2HVH2_ARAVE</name>
<proteinExistence type="predicted"/>
<keyword evidence="2" id="KW-1185">Reference proteome</keyword>